<dbReference type="EMBL" id="CP019082">
    <property type="protein sequence ID" value="APW61926.1"/>
    <property type="molecule type" value="Genomic_DNA"/>
</dbReference>
<reference evidence="2" key="1">
    <citation type="submission" date="2016-12" db="EMBL/GenBank/DDBJ databases">
        <title>Comparative genomics of four Isosphaeraceae planctomycetes: a common pool of plasmids and glycoside hydrolase genes.</title>
        <authorList>
            <person name="Ivanova A."/>
        </authorList>
    </citation>
    <scope>NUCLEOTIDE SEQUENCE [LARGE SCALE GENOMIC DNA]</scope>
    <source>
        <strain evidence="2">PX4</strain>
    </source>
</reference>
<dbReference type="OrthoDB" id="179386at2"/>
<evidence type="ECO:0000313" key="2">
    <source>
        <dbReference type="Proteomes" id="UP000186309"/>
    </source>
</evidence>
<organism evidence="1 2">
    <name type="scientific">Paludisphaera borealis</name>
    <dbReference type="NCBI Taxonomy" id="1387353"/>
    <lineage>
        <taxon>Bacteria</taxon>
        <taxon>Pseudomonadati</taxon>
        <taxon>Planctomycetota</taxon>
        <taxon>Planctomycetia</taxon>
        <taxon>Isosphaerales</taxon>
        <taxon>Isosphaeraceae</taxon>
        <taxon>Paludisphaera</taxon>
    </lineage>
</organism>
<evidence type="ECO:0008006" key="3">
    <source>
        <dbReference type="Google" id="ProtNLM"/>
    </source>
</evidence>
<dbReference type="KEGG" id="pbor:BSF38_03458"/>
<proteinExistence type="predicted"/>
<keyword evidence="2" id="KW-1185">Reference proteome</keyword>
<accession>A0A1U7CSQ2</accession>
<gene>
    <name evidence="1" type="ORF">BSF38_03458</name>
</gene>
<protein>
    <recommendedName>
        <fullName evidence="3">Nicotinate-nucleotide adenylyltransferase</fullName>
    </recommendedName>
</protein>
<dbReference type="Proteomes" id="UP000186309">
    <property type="component" value="Chromosome"/>
</dbReference>
<dbReference type="AlphaFoldDB" id="A0A1U7CSQ2"/>
<evidence type="ECO:0000313" key="1">
    <source>
        <dbReference type="EMBL" id="APW61926.1"/>
    </source>
</evidence>
<dbReference type="STRING" id="1387353.BSF38_03458"/>
<dbReference type="SUPFAM" id="SSF52374">
    <property type="entry name" value="Nucleotidylyl transferase"/>
    <property type="match status" value="1"/>
</dbReference>
<sequence>MEASLDPKTDRKNLVTQQKALAINLDPRKYGTFAEIGAGQEVVRWFFQVGGAAGTIAKSISAYDMTVSDAIYGPSPRYVSRDRLQTMLDYEYALLQERLQDKRGADTDFFVFADTVAARNFQGTNECHGWMGIKYQATPGAEPSQIVAHVRMLDKDNVAQQQALGIIGVNLIYGALYHFAASDDLMHSLIDDLTAERIEVDMIKFSGPEFRGIDHRLMSLKLVQLELSDAAMFSATGEVLQPSEVLHKKPILVERGSFRPVTHVNMDMLYSARQQFLNHVGLRQEGAAEPEIVTLMELTMRNLRSTCGENGEIDYDDFLARADVLAATGATVLISDYFEYYRLATYLRRCTKLPIGITMGIPSLIDLFDERYYEHLEGGILESFGRLFRNDLKLYVYPLLDGATRHLVTVQKLKVSPSLQGLYDHLAENGYIESIDFYNRDYLGIFSRDVLTKICNGDPSWETMVPPTVASLIKERHLFGYRLLDAPPIDANAAP</sequence>
<name>A0A1U7CSQ2_9BACT</name>